<dbReference type="Proteomes" id="UP001497680">
    <property type="component" value="Unassembled WGS sequence"/>
</dbReference>
<sequence length="544" mass="60642">MAAVFNPFELIDSSTTDSVQYTRLHVTPLDESLLSVVVPSSVLPRARNISYHTIEAFPEKRYGFVDLPLADADKIKKKLYGAVLRGTKMRVEKARPEAIPQPTGDAAATDGKKEKKKSKKRKREADVTPGIELEGRKVKRGWTTTEREMVEEKRNKSKKEKKSKDDKKDKKKKHVKSKYTDGPECLFKTKLPDAGSSSKTTEDAAEHKKKRKSSREVVVHEFEKTMKHPSFLKSVVEKSSSKAVTFEDGVGWVDETGTVVEPVVNKRPKDHSSRPKPAELQSSNPPPVAEDDTSSSDSSSDDSEDDVSDGESDSSDEKAETMAPPKKLKVDTLALSSPVSTTKTESARPKSSSSVTSLTIKIPPATPAATKVHPLEALYKRPKGDSSTTGAPQEAQPFSFFDGDDEDIEEEDAAEPSSQPPMTPFTKQDFEFRNTRSAAPTPDTAHPNRRTLNLWPRNNSVDEEDEDEEDGGDDQDDDDEDTMMASMSNETTLADDSKQTAVSDFQKQFWESRGDLNRSWRKRRKAASKEKRYRENRGRAERAI</sequence>
<evidence type="ECO:0000313" key="2">
    <source>
        <dbReference type="Proteomes" id="UP001497680"/>
    </source>
</evidence>
<accession>A0ACC0CQA2</accession>
<reference evidence="1 2" key="1">
    <citation type="journal article" date="2022" name="New Phytol.">
        <title>Ecological generalism drives hyperdiversity of secondary metabolite gene clusters in xylarialean endophytes.</title>
        <authorList>
            <person name="Franco M.E.E."/>
            <person name="Wisecaver J.H."/>
            <person name="Arnold A.E."/>
            <person name="Ju Y.M."/>
            <person name="Slot J.C."/>
            <person name="Ahrendt S."/>
            <person name="Moore L.P."/>
            <person name="Eastman K.E."/>
            <person name="Scott K."/>
            <person name="Konkel Z."/>
            <person name="Mondo S.J."/>
            <person name="Kuo A."/>
            <person name="Hayes R.D."/>
            <person name="Haridas S."/>
            <person name="Andreopoulos B."/>
            <person name="Riley R."/>
            <person name="LaButti K."/>
            <person name="Pangilinan J."/>
            <person name="Lipzen A."/>
            <person name="Amirebrahimi M."/>
            <person name="Yan J."/>
            <person name="Adam C."/>
            <person name="Keymanesh K."/>
            <person name="Ng V."/>
            <person name="Louie K."/>
            <person name="Northen T."/>
            <person name="Drula E."/>
            <person name="Henrissat B."/>
            <person name="Hsieh H.M."/>
            <person name="Youens-Clark K."/>
            <person name="Lutzoni F."/>
            <person name="Miadlikowska J."/>
            <person name="Eastwood D.C."/>
            <person name="Hamelin R.C."/>
            <person name="Grigoriev I.V."/>
            <person name="U'Ren J.M."/>
        </authorList>
    </citation>
    <scope>NUCLEOTIDE SEQUENCE [LARGE SCALE GENOMIC DNA]</scope>
    <source>
        <strain evidence="1 2">ER1909</strain>
    </source>
</reference>
<comment type="caution">
    <text evidence="1">The sequence shown here is derived from an EMBL/GenBank/DDBJ whole genome shotgun (WGS) entry which is preliminary data.</text>
</comment>
<keyword evidence="2" id="KW-1185">Reference proteome</keyword>
<protein>
    <submittedName>
        <fullName evidence="1">Uncharacterized protein</fullName>
    </submittedName>
</protein>
<proteinExistence type="predicted"/>
<dbReference type="EMBL" id="MU394369">
    <property type="protein sequence ID" value="KAI6082548.1"/>
    <property type="molecule type" value="Genomic_DNA"/>
</dbReference>
<name>A0ACC0CQA2_9PEZI</name>
<gene>
    <name evidence="1" type="ORF">F4821DRAFT_246944</name>
</gene>
<evidence type="ECO:0000313" key="1">
    <source>
        <dbReference type="EMBL" id="KAI6082548.1"/>
    </source>
</evidence>
<organism evidence="1 2">
    <name type="scientific">Hypoxylon rubiginosum</name>
    <dbReference type="NCBI Taxonomy" id="110542"/>
    <lineage>
        <taxon>Eukaryota</taxon>
        <taxon>Fungi</taxon>
        <taxon>Dikarya</taxon>
        <taxon>Ascomycota</taxon>
        <taxon>Pezizomycotina</taxon>
        <taxon>Sordariomycetes</taxon>
        <taxon>Xylariomycetidae</taxon>
        <taxon>Xylariales</taxon>
        <taxon>Hypoxylaceae</taxon>
        <taxon>Hypoxylon</taxon>
    </lineage>
</organism>